<evidence type="ECO:0000256" key="5">
    <source>
        <dbReference type="ARBA" id="ARBA00022833"/>
    </source>
</evidence>
<evidence type="ECO:0000256" key="2">
    <source>
        <dbReference type="ARBA" id="ARBA00022723"/>
    </source>
</evidence>
<dbReference type="GO" id="GO:0000981">
    <property type="term" value="F:DNA-binding transcription factor activity, RNA polymerase II-specific"/>
    <property type="evidence" value="ECO:0007669"/>
    <property type="project" value="TreeGrafter"/>
</dbReference>
<comment type="caution">
    <text evidence="9">The sequence shown here is derived from an EMBL/GenBank/DDBJ whole genome shotgun (WGS) entry which is preliminary data.</text>
</comment>
<gene>
    <name evidence="9" type="ORF">G3M48_007544</name>
</gene>
<evidence type="ECO:0000259" key="8">
    <source>
        <dbReference type="PROSITE" id="PS50157"/>
    </source>
</evidence>
<keyword evidence="3" id="KW-0677">Repeat</keyword>
<keyword evidence="4 7" id="KW-0863">Zinc-finger</keyword>
<dbReference type="EMBL" id="JAAHCF010000054">
    <property type="protein sequence ID" value="KAK8149295.1"/>
    <property type="molecule type" value="Genomic_DNA"/>
</dbReference>
<dbReference type="PANTHER" id="PTHR24394:SF29">
    <property type="entry name" value="MYONEURIN"/>
    <property type="match status" value="1"/>
</dbReference>
<dbReference type="SUPFAM" id="SSF57667">
    <property type="entry name" value="beta-beta-alpha zinc fingers"/>
    <property type="match status" value="2"/>
</dbReference>
<name>A0AAW0S4W3_9HYPO</name>
<organism evidence="9 10">
    <name type="scientific">Beauveria asiatica</name>
    <dbReference type="NCBI Taxonomy" id="1069075"/>
    <lineage>
        <taxon>Eukaryota</taxon>
        <taxon>Fungi</taxon>
        <taxon>Dikarya</taxon>
        <taxon>Ascomycota</taxon>
        <taxon>Pezizomycotina</taxon>
        <taxon>Sordariomycetes</taxon>
        <taxon>Hypocreomycetidae</taxon>
        <taxon>Hypocreales</taxon>
        <taxon>Cordycipitaceae</taxon>
        <taxon>Beauveria</taxon>
    </lineage>
</organism>
<evidence type="ECO:0000256" key="6">
    <source>
        <dbReference type="ARBA" id="ARBA00023242"/>
    </source>
</evidence>
<dbReference type="Proteomes" id="UP001397290">
    <property type="component" value="Unassembled WGS sequence"/>
</dbReference>
<dbReference type="AlphaFoldDB" id="A0AAW0S4W3"/>
<keyword evidence="5" id="KW-0862">Zinc</keyword>
<keyword evidence="10" id="KW-1185">Reference proteome</keyword>
<sequence length="276" mass="31498">MSTCGTCLRVFPAGWQSRQQHMNATGHYSPDFECDTCDRYFGSQHAVDQHMTDLGHWAESSEADEPDYECDDCNASFDDEEGLRDHEVKEHFYCDPCDRYFQSWSNINQHLHSKIHRNSSIRCFFCKTEHGTATGLVHHLEGGFCSKAPLSRDTLYEAVRRRDPDGIISKKLLTWTGSTSYEATEKAWNSAVDAYQCYLCARPFDAEFHHSQRTYAIPALQIFCEDVIEAMCNMSDRSCADAESAAVALSTALRELLKREQRARLHDVERVAINVD</sequence>
<accession>A0AAW0S4W3</accession>
<dbReference type="PANTHER" id="PTHR24394">
    <property type="entry name" value="ZINC FINGER PROTEIN"/>
    <property type="match status" value="1"/>
</dbReference>
<dbReference type="GO" id="GO:0008270">
    <property type="term" value="F:zinc ion binding"/>
    <property type="evidence" value="ECO:0007669"/>
    <property type="project" value="UniProtKB-KW"/>
</dbReference>
<feature type="domain" description="C2H2-type" evidence="8">
    <location>
        <begin position="68"/>
        <end position="96"/>
    </location>
</feature>
<evidence type="ECO:0000256" key="7">
    <source>
        <dbReference type="PROSITE-ProRule" id="PRU00042"/>
    </source>
</evidence>
<dbReference type="Gene3D" id="3.30.160.60">
    <property type="entry name" value="Classic Zinc Finger"/>
    <property type="match status" value="2"/>
</dbReference>
<reference evidence="9 10" key="1">
    <citation type="submission" date="2020-02" db="EMBL/GenBank/DDBJ databases">
        <title>Comparative genomics of the hypocrealean fungal genus Beauvera.</title>
        <authorList>
            <person name="Showalter D.N."/>
            <person name="Bushley K.E."/>
            <person name="Rehner S.A."/>
        </authorList>
    </citation>
    <scope>NUCLEOTIDE SEQUENCE [LARGE SCALE GENOMIC DNA]</scope>
    <source>
        <strain evidence="9 10">ARSEF4384</strain>
    </source>
</reference>
<keyword evidence="2" id="KW-0479">Metal-binding</keyword>
<dbReference type="PROSITE" id="PS50157">
    <property type="entry name" value="ZINC_FINGER_C2H2_2"/>
    <property type="match status" value="2"/>
</dbReference>
<dbReference type="InterPro" id="IPR013087">
    <property type="entry name" value="Znf_C2H2_type"/>
</dbReference>
<keyword evidence="6" id="KW-0539">Nucleus</keyword>
<evidence type="ECO:0000256" key="1">
    <source>
        <dbReference type="ARBA" id="ARBA00004123"/>
    </source>
</evidence>
<dbReference type="Pfam" id="PF12874">
    <property type="entry name" value="zf-met"/>
    <property type="match status" value="1"/>
</dbReference>
<comment type="subcellular location">
    <subcellularLocation>
        <location evidence="1">Nucleus</location>
    </subcellularLocation>
</comment>
<evidence type="ECO:0000313" key="10">
    <source>
        <dbReference type="Proteomes" id="UP001397290"/>
    </source>
</evidence>
<dbReference type="SMART" id="SM00355">
    <property type="entry name" value="ZnF_C2H2"/>
    <property type="match status" value="3"/>
</dbReference>
<evidence type="ECO:0000256" key="4">
    <source>
        <dbReference type="ARBA" id="ARBA00022771"/>
    </source>
</evidence>
<evidence type="ECO:0000256" key="3">
    <source>
        <dbReference type="ARBA" id="ARBA00022737"/>
    </source>
</evidence>
<protein>
    <recommendedName>
        <fullName evidence="8">C2H2-type domain-containing protein</fullName>
    </recommendedName>
</protein>
<evidence type="ECO:0000313" key="9">
    <source>
        <dbReference type="EMBL" id="KAK8149295.1"/>
    </source>
</evidence>
<proteinExistence type="predicted"/>
<dbReference type="PROSITE" id="PS00028">
    <property type="entry name" value="ZINC_FINGER_C2H2_1"/>
    <property type="match status" value="2"/>
</dbReference>
<dbReference type="InterPro" id="IPR036236">
    <property type="entry name" value="Znf_C2H2_sf"/>
</dbReference>
<feature type="domain" description="C2H2-type" evidence="8">
    <location>
        <begin position="32"/>
        <end position="61"/>
    </location>
</feature>
<dbReference type="GO" id="GO:0005634">
    <property type="term" value="C:nucleus"/>
    <property type="evidence" value="ECO:0007669"/>
    <property type="project" value="UniProtKB-SubCell"/>
</dbReference>